<comment type="caution">
    <text evidence="7">The sequence shown here is derived from an EMBL/GenBank/DDBJ whole genome shotgun (WGS) entry which is preliminary data.</text>
</comment>
<reference evidence="7 8" key="1">
    <citation type="submission" date="2018-06" db="EMBL/GenBank/DDBJ databases">
        <title>Sphaerisporangium craniellae sp. nov., isolated from a marine sponge in the South China Sea.</title>
        <authorList>
            <person name="Li L."/>
        </authorList>
    </citation>
    <scope>NUCLEOTIDE SEQUENCE [LARGE SCALE GENOMIC DNA]</scope>
    <source>
        <strain evidence="7 8">LHW63015</strain>
    </source>
</reference>
<dbReference type="PANTHER" id="PTHR30055">
    <property type="entry name" value="HTH-TYPE TRANSCRIPTIONAL REGULATOR RUTR"/>
    <property type="match status" value="1"/>
</dbReference>
<dbReference type="GO" id="GO:0003700">
    <property type="term" value="F:DNA-binding transcription factor activity"/>
    <property type="evidence" value="ECO:0007669"/>
    <property type="project" value="TreeGrafter"/>
</dbReference>
<evidence type="ECO:0000313" key="7">
    <source>
        <dbReference type="EMBL" id="RBQ15077.1"/>
    </source>
</evidence>
<dbReference type="PANTHER" id="PTHR30055:SF234">
    <property type="entry name" value="HTH-TYPE TRANSCRIPTIONAL REGULATOR BETI"/>
    <property type="match status" value="1"/>
</dbReference>
<dbReference type="InterPro" id="IPR050109">
    <property type="entry name" value="HTH-type_TetR-like_transc_reg"/>
</dbReference>
<organism evidence="7 8">
    <name type="scientific">Spongiactinospora rosea</name>
    <dbReference type="NCBI Taxonomy" id="2248750"/>
    <lineage>
        <taxon>Bacteria</taxon>
        <taxon>Bacillati</taxon>
        <taxon>Actinomycetota</taxon>
        <taxon>Actinomycetes</taxon>
        <taxon>Streptosporangiales</taxon>
        <taxon>Streptosporangiaceae</taxon>
        <taxon>Spongiactinospora</taxon>
    </lineage>
</organism>
<dbReference type="InterPro" id="IPR001647">
    <property type="entry name" value="HTH_TetR"/>
</dbReference>
<dbReference type="InterPro" id="IPR009057">
    <property type="entry name" value="Homeodomain-like_sf"/>
</dbReference>
<keyword evidence="8" id="KW-1185">Reference proteome</keyword>
<proteinExistence type="predicted"/>
<evidence type="ECO:0000256" key="3">
    <source>
        <dbReference type="ARBA" id="ARBA00023163"/>
    </source>
</evidence>
<feature type="domain" description="HTH tetR-type" evidence="6">
    <location>
        <begin position="44"/>
        <end position="103"/>
    </location>
</feature>
<evidence type="ECO:0000256" key="2">
    <source>
        <dbReference type="ARBA" id="ARBA00023125"/>
    </source>
</evidence>
<dbReference type="SUPFAM" id="SSF46689">
    <property type="entry name" value="Homeodomain-like"/>
    <property type="match status" value="1"/>
</dbReference>
<dbReference type="Pfam" id="PF00440">
    <property type="entry name" value="TetR_N"/>
    <property type="match status" value="1"/>
</dbReference>
<keyword evidence="3" id="KW-0804">Transcription</keyword>
<feature type="region of interest" description="Disordered" evidence="5">
    <location>
        <begin position="18"/>
        <end position="41"/>
    </location>
</feature>
<dbReference type="GO" id="GO:0000976">
    <property type="term" value="F:transcription cis-regulatory region binding"/>
    <property type="evidence" value="ECO:0007669"/>
    <property type="project" value="TreeGrafter"/>
</dbReference>
<feature type="DNA-binding region" description="H-T-H motif" evidence="4">
    <location>
        <begin position="66"/>
        <end position="85"/>
    </location>
</feature>
<dbReference type="InterPro" id="IPR036271">
    <property type="entry name" value="Tet_transcr_reg_TetR-rel_C_sf"/>
</dbReference>
<dbReference type="SUPFAM" id="SSF48498">
    <property type="entry name" value="Tetracyclin repressor-like, C-terminal domain"/>
    <property type="match status" value="1"/>
</dbReference>
<dbReference type="EMBL" id="QMEY01000026">
    <property type="protein sequence ID" value="RBQ15077.1"/>
    <property type="molecule type" value="Genomic_DNA"/>
</dbReference>
<dbReference type="AlphaFoldDB" id="A0A366LMP0"/>
<dbReference type="Proteomes" id="UP000253303">
    <property type="component" value="Unassembled WGS sequence"/>
</dbReference>
<gene>
    <name evidence="7" type="ORF">DP939_37385</name>
</gene>
<evidence type="ECO:0000256" key="4">
    <source>
        <dbReference type="PROSITE-ProRule" id="PRU00335"/>
    </source>
</evidence>
<accession>A0A366LMP0</accession>
<dbReference type="Gene3D" id="1.10.357.10">
    <property type="entry name" value="Tetracycline Repressor, domain 2"/>
    <property type="match status" value="1"/>
</dbReference>
<evidence type="ECO:0000259" key="6">
    <source>
        <dbReference type="PROSITE" id="PS50977"/>
    </source>
</evidence>
<keyword evidence="2 4" id="KW-0238">DNA-binding</keyword>
<keyword evidence="1" id="KW-0805">Transcription regulation</keyword>
<protein>
    <submittedName>
        <fullName evidence="7">TetR/AcrR family transcriptional regulator</fullName>
    </submittedName>
</protein>
<evidence type="ECO:0000256" key="5">
    <source>
        <dbReference type="SAM" id="MobiDB-lite"/>
    </source>
</evidence>
<evidence type="ECO:0000313" key="8">
    <source>
        <dbReference type="Proteomes" id="UP000253303"/>
    </source>
</evidence>
<sequence>MAGRALHSRVPDIVCGELRREGGPVPREPAAGGGRRRRPRWDAEANRERLLAAAVTVMLREGRHVPLRTIAEEAGVGIATFYRKYADRDALMQALEHRAYDLLVGVLEEIAARPRSGREAIGEYLTRCLAMADQLVLPLHGAPPLVTDEAVNARRTIYRHLDAFLARGRSDGSVRGAANATDVIVFTSLLTQPLAHGPDWPLAARRQLALFLNALAAEGPTALPGPAIEHADIEAAFARHGLTSK</sequence>
<name>A0A366LMP0_9ACTN</name>
<dbReference type="PROSITE" id="PS50977">
    <property type="entry name" value="HTH_TETR_2"/>
    <property type="match status" value="1"/>
</dbReference>
<evidence type="ECO:0000256" key="1">
    <source>
        <dbReference type="ARBA" id="ARBA00023015"/>
    </source>
</evidence>